<evidence type="ECO:0000256" key="3">
    <source>
        <dbReference type="ARBA" id="ARBA00022679"/>
    </source>
</evidence>
<dbReference type="Gene3D" id="3.30.200.20">
    <property type="entry name" value="Phosphorylase Kinase, domain 1"/>
    <property type="match status" value="1"/>
</dbReference>
<dbReference type="InterPro" id="IPR011009">
    <property type="entry name" value="Kinase-like_dom_sf"/>
</dbReference>
<protein>
    <recommendedName>
        <fullName evidence="1">non-specific serine/threonine protein kinase</fullName>
        <ecNumber evidence="1">2.7.11.1</ecNumber>
    </recommendedName>
</protein>
<dbReference type="Gene3D" id="1.10.510.10">
    <property type="entry name" value="Transferase(Phosphotransferase) domain 1"/>
    <property type="match status" value="1"/>
</dbReference>
<dbReference type="GO" id="GO:0005737">
    <property type="term" value="C:cytoplasm"/>
    <property type="evidence" value="ECO:0007669"/>
    <property type="project" value="TreeGrafter"/>
</dbReference>
<dbReference type="PANTHER" id="PTHR24419:SF18">
    <property type="entry name" value="SERINE_THREONINE-PROTEIN KINASE HASPIN"/>
    <property type="match status" value="1"/>
</dbReference>
<name>A0A0X3P2X9_SCHSO</name>
<dbReference type="InterPro" id="IPR000719">
    <property type="entry name" value="Prot_kinase_dom"/>
</dbReference>
<dbReference type="EC" id="2.7.11.1" evidence="1"/>
<feature type="region of interest" description="Disordered" evidence="9">
    <location>
        <begin position="209"/>
        <end position="265"/>
    </location>
</feature>
<dbReference type="GO" id="GO:0005634">
    <property type="term" value="C:nucleus"/>
    <property type="evidence" value="ECO:0007669"/>
    <property type="project" value="TreeGrafter"/>
</dbReference>
<reference evidence="11" key="1">
    <citation type="submission" date="2016-01" db="EMBL/GenBank/DDBJ databases">
        <title>Reference transcriptome for the parasite Schistocephalus solidus: insights into the molecular evolution of parasitism.</title>
        <authorList>
            <person name="Hebert F.O."/>
            <person name="Grambauer S."/>
            <person name="Barber I."/>
            <person name="Landry C.R."/>
            <person name="Aubin-Horth N."/>
        </authorList>
    </citation>
    <scope>NUCLEOTIDE SEQUENCE</scope>
</reference>
<organism evidence="11">
    <name type="scientific">Schistocephalus solidus</name>
    <name type="common">Tapeworm</name>
    <dbReference type="NCBI Taxonomy" id="70667"/>
    <lineage>
        <taxon>Eukaryota</taxon>
        <taxon>Metazoa</taxon>
        <taxon>Spiralia</taxon>
        <taxon>Lophotrochozoa</taxon>
        <taxon>Platyhelminthes</taxon>
        <taxon>Cestoda</taxon>
        <taxon>Eucestoda</taxon>
        <taxon>Diphyllobothriidea</taxon>
        <taxon>Diphyllobothriidae</taxon>
        <taxon>Schistocephalus</taxon>
    </lineage>
</organism>
<evidence type="ECO:0000256" key="4">
    <source>
        <dbReference type="ARBA" id="ARBA00022741"/>
    </source>
</evidence>
<keyword evidence="3" id="KW-0808">Transferase</keyword>
<dbReference type="GO" id="GO:0005524">
    <property type="term" value="F:ATP binding"/>
    <property type="evidence" value="ECO:0007669"/>
    <property type="project" value="UniProtKB-KW"/>
</dbReference>
<dbReference type="PANTHER" id="PTHR24419">
    <property type="entry name" value="INTERLEUKIN-1 RECEPTOR-ASSOCIATED KINASE"/>
    <property type="match status" value="1"/>
</dbReference>
<sequence length="668" mass="74435">LFWSATHKLLPTGGVFIPFLTYSMDPVEDTSDDLFASHRSLSTNLCSKLSSFWNSSSTRSPISSRTRYFCWNGLLCCKHPFRSKMRSRPGSLMNSTRFTFPNFSSYERHQLVTTGDDTDSLPSQKPTSSLMEQSSKKLERLDEDSPLRVSTEKSLPVVFSTPGPSFEPLTRSEVLLNGVQFTPIPFTDLTNSYGEVASQTASVCLSSRSSASPKSMASHTGDQQTALSPPENKSLTNTSPSPASVSPLNTAPTATALGKKSDARMKRRLTRQFRPSLPSLSESYIRVYKVGDALQILLKLAEQTDIGSFEHVFPRTRRGNVRKVGEGTFSEVFICADEDRVLKLIPVGGTCNFNGEKQKDFSEVVSEVIIAKQVSSLASGTSNNTKNFVQLKCIRVVKGAVPAYLVRAWEEFKKNHGSENDHPRIFPRKQQWIVLESTVCGQPLENAMPACSLARLSVFCQTALGLAVAEQRLAFEHRDLHWGNVLIADSPSSPAATSTCPYSSSSCPRLPVSRLLDVEYQPPPGPLTNIIDFTLSRMNHADAPLFIDLSRDEELFTGVGDHQFDIYREMRKELGDDWSLFRPKTNVFWLHYLAEKLKSTASLHCSPREKQHRESRLLIGRLEGQLRQPNVYASASDFVCKHSFFASLRRTTLLDDPSDKFAEISLES</sequence>
<feature type="compositionally biased region" description="Low complexity" evidence="9">
    <location>
        <begin position="209"/>
        <end position="218"/>
    </location>
</feature>
<dbReference type="AlphaFoldDB" id="A0A0X3P2X9"/>
<keyword evidence="5 11" id="KW-0418">Kinase</keyword>
<feature type="compositionally biased region" description="Basic and acidic residues" evidence="9">
    <location>
        <begin position="134"/>
        <end position="146"/>
    </location>
</feature>
<dbReference type="InterPro" id="IPR024604">
    <property type="entry name" value="GSG2_C"/>
</dbReference>
<evidence type="ECO:0000313" key="11">
    <source>
        <dbReference type="EMBL" id="JAP42332.1"/>
    </source>
</evidence>
<comment type="catalytic activity">
    <reaction evidence="8">
        <text>L-seryl-[protein] + ATP = O-phospho-L-seryl-[protein] + ADP + H(+)</text>
        <dbReference type="Rhea" id="RHEA:17989"/>
        <dbReference type="Rhea" id="RHEA-COMP:9863"/>
        <dbReference type="Rhea" id="RHEA-COMP:11604"/>
        <dbReference type="ChEBI" id="CHEBI:15378"/>
        <dbReference type="ChEBI" id="CHEBI:29999"/>
        <dbReference type="ChEBI" id="CHEBI:30616"/>
        <dbReference type="ChEBI" id="CHEBI:83421"/>
        <dbReference type="ChEBI" id="CHEBI:456216"/>
        <dbReference type="EC" id="2.7.11.1"/>
    </reaction>
</comment>
<evidence type="ECO:0000256" key="1">
    <source>
        <dbReference type="ARBA" id="ARBA00012513"/>
    </source>
</evidence>
<evidence type="ECO:0000256" key="6">
    <source>
        <dbReference type="ARBA" id="ARBA00022840"/>
    </source>
</evidence>
<feature type="domain" description="Protein kinase" evidence="10">
    <location>
        <begin position="318"/>
        <end position="668"/>
    </location>
</feature>
<feature type="compositionally biased region" description="Polar residues" evidence="9">
    <location>
        <begin position="220"/>
        <end position="253"/>
    </location>
</feature>
<feature type="compositionally biased region" description="Polar residues" evidence="9">
    <location>
        <begin position="113"/>
        <end position="133"/>
    </location>
</feature>
<evidence type="ECO:0000256" key="7">
    <source>
        <dbReference type="ARBA" id="ARBA00047899"/>
    </source>
</evidence>
<feature type="non-terminal residue" evidence="11">
    <location>
        <position position="1"/>
    </location>
</feature>
<proteinExistence type="predicted"/>
<evidence type="ECO:0000256" key="8">
    <source>
        <dbReference type="ARBA" id="ARBA00048679"/>
    </source>
</evidence>
<accession>A0A0X3P2X9</accession>
<dbReference type="Pfam" id="PF12330">
    <property type="entry name" value="Haspin_kinase"/>
    <property type="match status" value="1"/>
</dbReference>
<gene>
    <name evidence="11" type="primary">HASP</name>
    <name evidence="11" type="ORF">TR102598</name>
</gene>
<evidence type="ECO:0000259" key="10">
    <source>
        <dbReference type="PROSITE" id="PS50011"/>
    </source>
</evidence>
<dbReference type="GO" id="GO:0035556">
    <property type="term" value="P:intracellular signal transduction"/>
    <property type="evidence" value="ECO:0007669"/>
    <property type="project" value="TreeGrafter"/>
</dbReference>
<feature type="region of interest" description="Disordered" evidence="9">
    <location>
        <begin position="113"/>
        <end position="151"/>
    </location>
</feature>
<dbReference type="SUPFAM" id="SSF56112">
    <property type="entry name" value="Protein kinase-like (PK-like)"/>
    <property type="match status" value="1"/>
</dbReference>
<comment type="catalytic activity">
    <reaction evidence="7">
        <text>L-threonyl-[protein] + ATP = O-phospho-L-threonyl-[protein] + ADP + H(+)</text>
        <dbReference type="Rhea" id="RHEA:46608"/>
        <dbReference type="Rhea" id="RHEA-COMP:11060"/>
        <dbReference type="Rhea" id="RHEA-COMP:11605"/>
        <dbReference type="ChEBI" id="CHEBI:15378"/>
        <dbReference type="ChEBI" id="CHEBI:30013"/>
        <dbReference type="ChEBI" id="CHEBI:30616"/>
        <dbReference type="ChEBI" id="CHEBI:61977"/>
        <dbReference type="ChEBI" id="CHEBI:456216"/>
        <dbReference type="EC" id="2.7.11.1"/>
    </reaction>
</comment>
<keyword evidence="2" id="KW-0723">Serine/threonine-protein kinase</keyword>
<evidence type="ECO:0000256" key="9">
    <source>
        <dbReference type="SAM" id="MobiDB-lite"/>
    </source>
</evidence>
<dbReference type="SMART" id="SM01331">
    <property type="entry name" value="DUF3635"/>
    <property type="match status" value="1"/>
</dbReference>
<keyword evidence="6" id="KW-0067">ATP-binding</keyword>
<dbReference type="EMBL" id="GEEE01020893">
    <property type="protein sequence ID" value="JAP42332.1"/>
    <property type="molecule type" value="Transcribed_RNA"/>
</dbReference>
<evidence type="ECO:0000256" key="5">
    <source>
        <dbReference type="ARBA" id="ARBA00022777"/>
    </source>
</evidence>
<dbReference type="GO" id="GO:0000278">
    <property type="term" value="P:mitotic cell cycle"/>
    <property type="evidence" value="ECO:0007669"/>
    <property type="project" value="TreeGrafter"/>
</dbReference>
<evidence type="ECO:0000256" key="2">
    <source>
        <dbReference type="ARBA" id="ARBA00022527"/>
    </source>
</evidence>
<keyword evidence="4" id="KW-0547">Nucleotide-binding</keyword>
<dbReference type="PROSITE" id="PS50011">
    <property type="entry name" value="PROTEIN_KINASE_DOM"/>
    <property type="match status" value="1"/>
</dbReference>
<dbReference type="GO" id="GO:0072354">
    <property type="term" value="F:histone H3T3 kinase activity"/>
    <property type="evidence" value="ECO:0007669"/>
    <property type="project" value="TreeGrafter"/>
</dbReference>